<keyword evidence="4" id="KW-1185">Reference proteome</keyword>
<feature type="coiled-coil region" evidence="1">
    <location>
        <begin position="281"/>
        <end position="308"/>
    </location>
</feature>
<evidence type="ECO:0000256" key="1">
    <source>
        <dbReference type="SAM" id="Coils"/>
    </source>
</evidence>
<dbReference type="GeneID" id="9044466"/>
<dbReference type="PANTHER" id="PTHR10229:SF0">
    <property type="entry name" value="GTP-BINDING PROTEIN 6-RELATED"/>
    <property type="match status" value="1"/>
</dbReference>
<proteinExistence type="predicted"/>
<accession>C5LH60</accession>
<dbReference type="EMBL" id="GG682011">
    <property type="protein sequence ID" value="EER03869.1"/>
    <property type="molecule type" value="Genomic_DNA"/>
</dbReference>
<dbReference type="InterPro" id="IPR027417">
    <property type="entry name" value="P-loop_NTPase"/>
</dbReference>
<protein>
    <submittedName>
        <fullName evidence="3">Gtp-binding protein hflx, putative</fullName>
    </submittedName>
</protein>
<dbReference type="GO" id="GO:0005525">
    <property type="term" value="F:GTP binding"/>
    <property type="evidence" value="ECO:0007669"/>
    <property type="project" value="InterPro"/>
</dbReference>
<dbReference type="PANTHER" id="PTHR10229">
    <property type="entry name" value="GTP-BINDING PROTEIN HFLX"/>
    <property type="match status" value="1"/>
</dbReference>
<dbReference type="OrthoDB" id="444435at2759"/>
<dbReference type="OMA" id="PELEFYM"/>
<dbReference type="InterPro" id="IPR006073">
    <property type="entry name" value="GTP-bd"/>
</dbReference>
<dbReference type="Gene3D" id="3.40.50.300">
    <property type="entry name" value="P-loop containing nucleotide triphosphate hydrolases"/>
    <property type="match status" value="1"/>
</dbReference>
<dbReference type="FunCoup" id="C5LH60">
    <property type="interactions" value="5"/>
</dbReference>
<dbReference type="InterPro" id="IPR016496">
    <property type="entry name" value="GTPase_HflX"/>
</dbReference>
<feature type="domain" description="Hflx-type G" evidence="2">
    <location>
        <begin position="317"/>
        <end position="501"/>
    </location>
</feature>
<dbReference type="Pfam" id="PF01926">
    <property type="entry name" value="MMR_HSR1"/>
    <property type="match status" value="1"/>
</dbReference>
<dbReference type="InterPro" id="IPR042108">
    <property type="entry name" value="GTPase_HflX_N_sf"/>
</dbReference>
<name>C5LH60_PERM5</name>
<dbReference type="GO" id="GO:0005737">
    <property type="term" value="C:cytoplasm"/>
    <property type="evidence" value="ECO:0007669"/>
    <property type="project" value="TreeGrafter"/>
</dbReference>
<dbReference type="CDD" id="cd01878">
    <property type="entry name" value="HflX"/>
    <property type="match status" value="1"/>
</dbReference>
<dbReference type="PROSITE" id="PS51705">
    <property type="entry name" value="G_HFLX"/>
    <property type="match status" value="1"/>
</dbReference>
<dbReference type="Gene3D" id="3.40.50.11060">
    <property type="entry name" value="GTPase HflX, N-terminal domain"/>
    <property type="match status" value="1"/>
</dbReference>
<evidence type="ECO:0000313" key="4">
    <source>
        <dbReference type="Proteomes" id="UP000007800"/>
    </source>
</evidence>
<dbReference type="RefSeq" id="XP_002772053.1">
    <property type="nucleotide sequence ID" value="XM_002772007.1"/>
</dbReference>
<dbReference type="InterPro" id="IPR030394">
    <property type="entry name" value="G_HFLX_dom"/>
</dbReference>
<evidence type="ECO:0000313" key="3">
    <source>
        <dbReference type="EMBL" id="EER03869.1"/>
    </source>
</evidence>
<dbReference type="InParanoid" id="C5LH60"/>
<dbReference type="Proteomes" id="UP000007800">
    <property type="component" value="Unassembled WGS sequence"/>
</dbReference>
<dbReference type="SUPFAM" id="SSF52540">
    <property type="entry name" value="P-loop containing nucleoside triphosphate hydrolases"/>
    <property type="match status" value="1"/>
</dbReference>
<sequence>MFDRNYRLATWHAKEALALGRAAKWDNLPGAFEPEEGWDNRLIAKIEEDKDVLNMALDIQRKELMRDSDGNQWLTIKSEEQESDDEYDMDDPLWANDEYARASAHTMGTILRLPTAAHPQSVLSPTNQNRTNYRYVFINDTLTQNQIQHLEKYFNAAMQAFKAEDQSNAKLRHHLRHRVGFSEQDEIDRYEDRDSFFRPEYVEVVDRQRVVLEVFALRAKTGAAEWQVRIARLAYMRINIPIQSPSHTKGMQDLLSRFVAPYHQVPVFRDNVVTDFSQHTMDETNELLNRQERECRKKLEQLRISREKQRARRREKVTIALVGYTNSGKTALLNRLTGANKRVRDLLFQTTDTTWKRLILPSGAKCLVVDGVGFIRDLPHFLFDSFYATIEELVDSDVILHVRDMSSETTVEEYDAVIQSLKGCGFTDEHIRNRIVEVWNKVDKLSEVELHAALAAQHEDTEAKEPILVSAEDGTGIKVQYWVMHVGHEKHTFDDRYTLLTDLLDEIVNARLRTKVITVDMPCGDTNTRMQFLNEYAEAV</sequence>
<dbReference type="AlphaFoldDB" id="C5LH60"/>
<evidence type="ECO:0000259" key="2">
    <source>
        <dbReference type="PROSITE" id="PS51705"/>
    </source>
</evidence>
<keyword evidence="1" id="KW-0175">Coiled coil</keyword>
<organism evidence="4">
    <name type="scientific">Perkinsus marinus (strain ATCC 50983 / TXsc)</name>
    <dbReference type="NCBI Taxonomy" id="423536"/>
    <lineage>
        <taxon>Eukaryota</taxon>
        <taxon>Sar</taxon>
        <taxon>Alveolata</taxon>
        <taxon>Perkinsozoa</taxon>
        <taxon>Perkinsea</taxon>
        <taxon>Perkinsida</taxon>
        <taxon>Perkinsidae</taxon>
        <taxon>Perkinsus</taxon>
    </lineage>
</organism>
<gene>
    <name evidence="3" type="ORF">Pmar_PMAR017284</name>
</gene>
<reference evidence="3 4" key="1">
    <citation type="submission" date="2008-07" db="EMBL/GenBank/DDBJ databases">
        <authorList>
            <person name="El-Sayed N."/>
            <person name="Caler E."/>
            <person name="Inman J."/>
            <person name="Amedeo P."/>
            <person name="Hass B."/>
            <person name="Wortman J."/>
        </authorList>
    </citation>
    <scope>NUCLEOTIDE SEQUENCE [LARGE SCALE GENOMIC DNA]</scope>
    <source>
        <strain evidence="4">ATCC 50983 / TXsc</strain>
    </source>
</reference>
<dbReference type="GO" id="GO:0043022">
    <property type="term" value="F:ribosome binding"/>
    <property type="evidence" value="ECO:0007669"/>
    <property type="project" value="TreeGrafter"/>
</dbReference>